<evidence type="ECO:0000313" key="3">
    <source>
        <dbReference type="Proteomes" id="UP000199236"/>
    </source>
</evidence>
<dbReference type="OrthoDB" id="9892048at2"/>
<feature type="region of interest" description="Disordered" evidence="1">
    <location>
        <begin position="16"/>
        <end position="42"/>
    </location>
</feature>
<dbReference type="RefSeq" id="WP_090072658.1">
    <property type="nucleotide sequence ID" value="NZ_FOVR01000005.1"/>
</dbReference>
<name>A0A1I5GXZ0_9HYPH</name>
<organism evidence="2 3">
    <name type="scientific">Cohaesibacter marisflavi</name>
    <dbReference type="NCBI Taxonomy" id="655353"/>
    <lineage>
        <taxon>Bacteria</taxon>
        <taxon>Pseudomonadati</taxon>
        <taxon>Pseudomonadota</taxon>
        <taxon>Alphaproteobacteria</taxon>
        <taxon>Hyphomicrobiales</taxon>
        <taxon>Cohaesibacteraceae</taxon>
    </lineage>
</organism>
<dbReference type="Proteomes" id="UP000199236">
    <property type="component" value="Unassembled WGS sequence"/>
</dbReference>
<gene>
    <name evidence="2" type="ORF">SAMN04488056_105255</name>
</gene>
<evidence type="ECO:0000256" key="1">
    <source>
        <dbReference type="SAM" id="MobiDB-lite"/>
    </source>
</evidence>
<protein>
    <submittedName>
        <fullName evidence="2">Uncharacterized protein</fullName>
    </submittedName>
</protein>
<dbReference type="AlphaFoldDB" id="A0A1I5GXZ0"/>
<proteinExistence type="predicted"/>
<evidence type="ECO:0000313" key="2">
    <source>
        <dbReference type="EMBL" id="SFO40872.1"/>
    </source>
</evidence>
<dbReference type="STRING" id="655353.SAMN04488056_105255"/>
<feature type="compositionally biased region" description="Basic and acidic residues" evidence="1">
    <location>
        <begin position="16"/>
        <end position="26"/>
    </location>
</feature>
<dbReference type="EMBL" id="FOVR01000005">
    <property type="protein sequence ID" value="SFO40872.1"/>
    <property type="molecule type" value="Genomic_DNA"/>
</dbReference>
<keyword evidence="3" id="KW-1185">Reference proteome</keyword>
<sequence length="81" mass="9900">MDENKLDIATREELDQLIADREKDPPIPEYNYPKPSWIEDSGDTDRAWMRMRERRINHLEKRLDNASRTMRHDFENQQEIE</sequence>
<reference evidence="2 3" key="1">
    <citation type="submission" date="2016-10" db="EMBL/GenBank/DDBJ databases">
        <authorList>
            <person name="de Groot N.N."/>
        </authorList>
    </citation>
    <scope>NUCLEOTIDE SEQUENCE [LARGE SCALE GENOMIC DNA]</scope>
    <source>
        <strain evidence="2 3">CGMCC 1.9157</strain>
    </source>
</reference>
<accession>A0A1I5GXZ0</accession>